<dbReference type="RefSeq" id="WP_120790889.1">
    <property type="nucleotide sequence ID" value="NZ_CP032624.1"/>
</dbReference>
<dbReference type="SUPFAM" id="SSF46785">
    <property type="entry name" value="Winged helix' DNA-binding domain"/>
    <property type="match status" value="1"/>
</dbReference>
<dbReference type="KEGG" id="gry:D7I44_09990"/>
<evidence type="ECO:0000259" key="5">
    <source>
        <dbReference type="PROSITE" id="PS50931"/>
    </source>
</evidence>
<dbReference type="Proteomes" id="UP000275069">
    <property type="component" value="Chromosome"/>
</dbReference>
<gene>
    <name evidence="6" type="ORF">D7I44_09990</name>
</gene>
<dbReference type="Gene3D" id="3.40.190.10">
    <property type="entry name" value="Periplasmic binding protein-like II"/>
    <property type="match status" value="2"/>
</dbReference>
<dbReference type="Gene3D" id="1.10.10.10">
    <property type="entry name" value="Winged helix-like DNA-binding domain superfamily/Winged helix DNA-binding domain"/>
    <property type="match status" value="1"/>
</dbReference>
<dbReference type="InterPro" id="IPR005119">
    <property type="entry name" value="LysR_subst-bd"/>
</dbReference>
<proteinExistence type="inferred from homology"/>
<keyword evidence="4" id="KW-0804">Transcription</keyword>
<protein>
    <submittedName>
        <fullName evidence="6">LysR family transcriptional regulator</fullName>
    </submittedName>
</protein>
<dbReference type="EMBL" id="CP032624">
    <property type="protein sequence ID" value="AYG05361.1"/>
    <property type="molecule type" value="Genomic_DNA"/>
</dbReference>
<dbReference type="PRINTS" id="PR00039">
    <property type="entry name" value="HTHLYSR"/>
</dbReference>
<dbReference type="InterPro" id="IPR000847">
    <property type="entry name" value="LysR_HTH_N"/>
</dbReference>
<evidence type="ECO:0000256" key="1">
    <source>
        <dbReference type="ARBA" id="ARBA00009437"/>
    </source>
</evidence>
<sequence length="308" mass="31911">MRPQSTVVSEADLTSLRLLAAVARTGSISAAASELVISQQAASVRMRRLETSVGVPLLTRSSRGSTLTPAGVAAAAWAAEVADAAARFEAGIAALRDHGDEPITVASSLTIAEYLLPRWLMALHETDAAARVAVTATNSERVVALVAAGDARLGFIESPLDAGELGDLAQSTIARDELVTVVSPTHPWAHRREISVPALARTPLITRERGSGTRLAAERMLAEAGCVPVAPLAELPTTAAIRTAVVAGGGAAILSILAVRDDLAAGRLVRVRVRGVRFVRELRAVYRDGAERTGTGAALMAAIARSAG</sequence>
<dbReference type="Pfam" id="PF00126">
    <property type="entry name" value="HTH_1"/>
    <property type="match status" value="1"/>
</dbReference>
<reference evidence="6 7" key="1">
    <citation type="submission" date="2018-09" db="EMBL/GenBank/DDBJ databases">
        <title>Genome sequencing of strain 2DFW10M-5.</title>
        <authorList>
            <person name="Heo J."/>
            <person name="Kim S.-J."/>
            <person name="Kwon S.-W."/>
        </authorList>
    </citation>
    <scope>NUCLEOTIDE SEQUENCE [LARGE SCALE GENOMIC DNA]</scope>
    <source>
        <strain evidence="6 7">2DFW10M-5</strain>
    </source>
</reference>
<evidence type="ECO:0000313" key="6">
    <source>
        <dbReference type="EMBL" id="AYG05361.1"/>
    </source>
</evidence>
<keyword evidence="3" id="KW-0238">DNA-binding</keyword>
<dbReference type="SUPFAM" id="SSF53850">
    <property type="entry name" value="Periplasmic binding protein-like II"/>
    <property type="match status" value="1"/>
</dbReference>
<dbReference type="Pfam" id="PF03466">
    <property type="entry name" value="LysR_substrate"/>
    <property type="match status" value="1"/>
</dbReference>
<dbReference type="PROSITE" id="PS50931">
    <property type="entry name" value="HTH_LYSR"/>
    <property type="match status" value="1"/>
</dbReference>
<dbReference type="PANTHER" id="PTHR30126">
    <property type="entry name" value="HTH-TYPE TRANSCRIPTIONAL REGULATOR"/>
    <property type="match status" value="1"/>
</dbReference>
<organism evidence="6 7">
    <name type="scientific">Gryllotalpicola protaetiae</name>
    <dbReference type="NCBI Taxonomy" id="2419771"/>
    <lineage>
        <taxon>Bacteria</taxon>
        <taxon>Bacillati</taxon>
        <taxon>Actinomycetota</taxon>
        <taxon>Actinomycetes</taxon>
        <taxon>Micrococcales</taxon>
        <taxon>Microbacteriaceae</taxon>
        <taxon>Gryllotalpicola</taxon>
    </lineage>
</organism>
<dbReference type="PANTHER" id="PTHR30126:SF39">
    <property type="entry name" value="HTH-TYPE TRANSCRIPTIONAL REGULATOR CYSL"/>
    <property type="match status" value="1"/>
</dbReference>
<dbReference type="InterPro" id="IPR036390">
    <property type="entry name" value="WH_DNA-bd_sf"/>
</dbReference>
<comment type="similarity">
    <text evidence="1">Belongs to the LysR transcriptional regulatory family.</text>
</comment>
<keyword evidence="7" id="KW-1185">Reference proteome</keyword>
<keyword evidence="2" id="KW-0805">Transcription regulation</keyword>
<dbReference type="AlphaFoldDB" id="A0A387C453"/>
<dbReference type="InterPro" id="IPR036388">
    <property type="entry name" value="WH-like_DNA-bd_sf"/>
</dbReference>
<evidence type="ECO:0000256" key="2">
    <source>
        <dbReference type="ARBA" id="ARBA00023015"/>
    </source>
</evidence>
<feature type="domain" description="HTH lysR-type" evidence="5">
    <location>
        <begin position="12"/>
        <end position="68"/>
    </location>
</feature>
<name>A0A387C453_9MICO</name>
<dbReference type="GO" id="GO:0000976">
    <property type="term" value="F:transcription cis-regulatory region binding"/>
    <property type="evidence" value="ECO:0007669"/>
    <property type="project" value="TreeGrafter"/>
</dbReference>
<accession>A0A387C453</accession>
<evidence type="ECO:0000313" key="7">
    <source>
        <dbReference type="Proteomes" id="UP000275069"/>
    </source>
</evidence>
<evidence type="ECO:0000256" key="3">
    <source>
        <dbReference type="ARBA" id="ARBA00023125"/>
    </source>
</evidence>
<dbReference type="GO" id="GO:0003700">
    <property type="term" value="F:DNA-binding transcription factor activity"/>
    <property type="evidence" value="ECO:0007669"/>
    <property type="project" value="InterPro"/>
</dbReference>
<dbReference type="OrthoDB" id="9808620at2"/>
<evidence type="ECO:0000256" key="4">
    <source>
        <dbReference type="ARBA" id="ARBA00023163"/>
    </source>
</evidence>